<accession>A0ABS5BMK6</accession>
<sequence length="241" mass="27140">MAAPQSDRAEEGNLNFSIVMPSRERVPLLTQCLQSIADTTADLSSVEVLVYIDNCDSQTIAATHKLRQQFPFLDFLQGARPENLSRDCYNPLAARTTGRFLQIFNDDAQLFTKGWDVAALEVLNSFQEQHPDGILMGCPNDDTGCDYACFPMLSREAVNALGFAQNPGFGGWGSDIHLDKVFTALGRKVPLPYDIRHSCVHNRTRGRDRVSLRMSRLSKYPWEEVEKDAERLRKIIGENTR</sequence>
<name>A0ABS5BMK6_9BACT</name>
<dbReference type="Proteomes" id="UP000676565">
    <property type="component" value="Unassembled WGS sequence"/>
</dbReference>
<dbReference type="SUPFAM" id="SSF53448">
    <property type="entry name" value="Nucleotide-diphospho-sugar transferases"/>
    <property type="match status" value="1"/>
</dbReference>
<reference evidence="1 2" key="1">
    <citation type="submission" date="2021-04" db="EMBL/GenBank/DDBJ databases">
        <authorList>
            <person name="Ivanova A."/>
        </authorList>
    </citation>
    <scope>NUCLEOTIDE SEQUENCE [LARGE SCALE GENOMIC DNA]</scope>
    <source>
        <strain evidence="1 2">G18</strain>
    </source>
</reference>
<dbReference type="CDD" id="cd00761">
    <property type="entry name" value="Glyco_tranf_GTA_type"/>
    <property type="match status" value="1"/>
</dbReference>
<proteinExistence type="predicted"/>
<protein>
    <recommendedName>
        <fullName evidence="3">Glycosyltransferase 2-like domain-containing protein</fullName>
    </recommendedName>
</protein>
<gene>
    <name evidence="1" type="ORF">J8F10_06480</name>
</gene>
<evidence type="ECO:0008006" key="3">
    <source>
        <dbReference type="Google" id="ProtNLM"/>
    </source>
</evidence>
<evidence type="ECO:0000313" key="1">
    <source>
        <dbReference type="EMBL" id="MBP3954926.1"/>
    </source>
</evidence>
<dbReference type="Gene3D" id="3.90.550.10">
    <property type="entry name" value="Spore Coat Polysaccharide Biosynthesis Protein SpsA, Chain A"/>
    <property type="match status" value="1"/>
</dbReference>
<keyword evidence="2" id="KW-1185">Reference proteome</keyword>
<evidence type="ECO:0000313" key="2">
    <source>
        <dbReference type="Proteomes" id="UP000676565"/>
    </source>
</evidence>
<organism evidence="1 2">
    <name type="scientific">Gemmata palustris</name>
    <dbReference type="NCBI Taxonomy" id="2822762"/>
    <lineage>
        <taxon>Bacteria</taxon>
        <taxon>Pseudomonadati</taxon>
        <taxon>Planctomycetota</taxon>
        <taxon>Planctomycetia</taxon>
        <taxon>Gemmatales</taxon>
        <taxon>Gemmataceae</taxon>
        <taxon>Gemmata</taxon>
    </lineage>
</organism>
<comment type="caution">
    <text evidence="1">The sequence shown here is derived from an EMBL/GenBank/DDBJ whole genome shotgun (WGS) entry which is preliminary data.</text>
</comment>
<dbReference type="RefSeq" id="WP_210653034.1">
    <property type="nucleotide sequence ID" value="NZ_JAGKQQ010000001.1"/>
</dbReference>
<dbReference type="EMBL" id="JAGKQQ010000001">
    <property type="protein sequence ID" value="MBP3954926.1"/>
    <property type="molecule type" value="Genomic_DNA"/>
</dbReference>
<dbReference type="InterPro" id="IPR029044">
    <property type="entry name" value="Nucleotide-diphossugar_trans"/>
</dbReference>